<comment type="caution">
    <text evidence="1">The sequence shown here is derived from an EMBL/GenBank/DDBJ whole genome shotgun (WGS) entry which is preliminary data.</text>
</comment>
<dbReference type="AlphaFoldDB" id="A0A1F7RPS7"/>
<dbReference type="Pfam" id="PF05402">
    <property type="entry name" value="PqqD"/>
    <property type="match status" value="1"/>
</dbReference>
<evidence type="ECO:0000313" key="1">
    <source>
        <dbReference type="EMBL" id="OGL43566.1"/>
    </source>
</evidence>
<proteinExistence type="predicted"/>
<accession>A0A1F7RPS7</accession>
<evidence type="ECO:0008006" key="3">
    <source>
        <dbReference type="Google" id="ProtNLM"/>
    </source>
</evidence>
<protein>
    <recommendedName>
        <fullName evidence="3">Pyrroloquinoline quinone biosynthesis protein PqqD</fullName>
    </recommendedName>
</protein>
<organism evidence="1 2">
    <name type="scientific">Candidatus Schekmanbacteria bacterium RBG_16_38_10</name>
    <dbReference type="NCBI Taxonomy" id="1817879"/>
    <lineage>
        <taxon>Bacteria</taxon>
        <taxon>Candidatus Schekmaniibacteriota</taxon>
    </lineage>
</organism>
<evidence type="ECO:0000313" key="2">
    <source>
        <dbReference type="Proteomes" id="UP000178797"/>
    </source>
</evidence>
<dbReference type="InterPro" id="IPR008792">
    <property type="entry name" value="PQQD"/>
</dbReference>
<sequence length="93" mass="10637">MPELSSTTRIVQSSDCAYQLIAEKMVIVYPRERTIHRLDEVGTAIWQFLERHHTIDEIVDFVIGEYEIDRATASGDVNEFVSELIGKKLLSLV</sequence>
<dbReference type="Proteomes" id="UP000178797">
    <property type="component" value="Unassembled WGS sequence"/>
</dbReference>
<reference evidence="1 2" key="1">
    <citation type="journal article" date="2016" name="Nat. Commun.">
        <title>Thousands of microbial genomes shed light on interconnected biogeochemical processes in an aquifer system.</title>
        <authorList>
            <person name="Anantharaman K."/>
            <person name="Brown C.T."/>
            <person name="Hug L.A."/>
            <person name="Sharon I."/>
            <person name="Castelle C.J."/>
            <person name="Probst A.J."/>
            <person name="Thomas B.C."/>
            <person name="Singh A."/>
            <person name="Wilkins M.J."/>
            <person name="Karaoz U."/>
            <person name="Brodie E.L."/>
            <person name="Williams K.H."/>
            <person name="Hubbard S.S."/>
            <person name="Banfield J.F."/>
        </authorList>
    </citation>
    <scope>NUCLEOTIDE SEQUENCE [LARGE SCALE GENOMIC DNA]</scope>
</reference>
<gene>
    <name evidence="1" type="ORF">A2W05_10900</name>
</gene>
<name>A0A1F7RPS7_9BACT</name>
<dbReference type="EMBL" id="MGDE01000220">
    <property type="protein sequence ID" value="OGL43566.1"/>
    <property type="molecule type" value="Genomic_DNA"/>
</dbReference>
<dbReference type="Gene3D" id="1.10.10.1150">
    <property type="entry name" value="Coenzyme PQQ synthesis protein D (PqqD)"/>
    <property type="match status" value="1"/>
</dbReference>
<dbReference type="InterPro" id="IPR041881">
    <property type="entry name" value="PqqD_sf"/>
</dbReference>